<dbReference type="InterPro" id="IPR025711">
    <property type="entry name" value="PepSY"/>
</dbReference>
<proteinExistence type="predicted"/>
<sequence>MGRLTRLIIAVVVVLLSAQSVADDDQSRALQLRQLGEILPLEQILAISRQQIDGHILEVELEQKRGRIIYEIEILDHQGRVWELKFDAANGDILKREQE</sequence>
<evidence type="ECO:0000259" key="1">
    <source>
        <dbReference type="Pfam" id="PF03413"/>
    </source>
</evidence>
<dbReference type="AlphaFoldDB" id="A0A3B0ZJT2"/>
<dbReference type="EMBL" id="UOFP01000225">
    <property type="protein sequence ID" value="VAW88513.1"/>
    <property type="molecule type" value="Genomic_DNA"/>
</dbReference>
<name>A0A3B0ZJT2_9ZZZZ</name>
<accession>A0A3B0ZJT2</accession>
<evidence type="ECO:0000313" key="2">
    <source>
        <dbReference type="EMBL" id="VAW88513.1"/>
    </source>
</evidence>
<protein>
    <recommendedName>
        <fullName evidence="1">PepSY domain-containing protein</fullName>
    </recommendedName>
</protein>
<feature type="domain" description="PepSY" evidence="1">
    <location>
        <begin position="39"/>
        <end position="97"/>
    </location>
</feature>
<gene>
    <name evidence="2" type="ORF">MNBD_GAMMA18-393</name>
</gene>
<organism evidence="2">
    <name type="scientific">hydrothermal vent metagenome</name>
    <dbReference type="NCBI Taxonomy" id="652676"/>
    <lineage>
        <taxon>unclassified sequences</taxon>
        <taxon>metagenomes</taxon>
        <taxon>ecological metagenomes</taxon>
    </lineage>
</organism>
<dbReference type="Gene3D" id="3.10.450.40">
    <property type="match status" value="1"/>
</dbReference>
<reference evidence="2" key="1">
    <citation type="submission" date="2018-06" db="EMBL/GenBank/DDBJ databases">
        <authorList>
            <person name="Zhirakovskaya E."/>
        </authorList>
    </citation>
    <scope>NUCLEOTIDE SEQUENCE</scope>
</reference>
<dbReference type="Pfam" id="PF03413">
    <property type="entry name" value="PepSY"/>
    <property type="match status" value="1"/>
</dbReference>